<dbReference type="EMBL" id="CM056813">
    <property type="protein sequence ID" value="KAJ8641366.1"/>
    <property type="molecule type" value="Genomic_DNA"/>
</dbReference>
<gene>
    <name evidence="1" type="ORF">MRB53_018060</name>
</gene>
<sequence>MQSEESVGSEATMSIRQISMNGSSIDTSNIEGKLDEGNIEDAESALREALSLNSQEARAILGRLEYQRGNMEAVLRVFDGIDFQGAIDNFQPPASEKPQSRRSKSVGEPLQLVSQQAPILVLEAMYLKSKSLQKLGRLKEAAEECRSVLDAIEKVFCNGILDSTVDNKLQETVSGAVQLLPELCKETATDQETVAAYRHALLSQWNLDNECCARIQKAFATFLLYSGVEASAHSLADQVDGSFVPKNNFEEAILILMILLRKSSMRKIKWDPTIMEHFKFAVSLCGQTAVVAKKMEEVLPGTYPRCERWKCLALCYSGAGQSKVALNLLRKSLNKYEKPNDPIALLLASKICSEDCHLASEGVAYARRAIENAEGANEYLKGVGLQMLGVCLGKQAKVASSDMERSLLQSKAIKSLNEATACKHRTPELIFELGVTYLEHRNANAALHCAKEFIDKTGGSILKGWKLLALALSAQQRHSEAEVVIDTALDETTKWDQGPLLRMKAKLKIAQSLPTEAVETYQFLLALVQAQKDAFVSFRKIPQAEDDNVSEFEVWQGLAIVYSSLSLWNDAELCLEKARELRQYDSSTWHAEGVVHEAQGQTQEGFASYSDALLLDLYHAPSKVSVGATMRKTGSKSLPVARSFLSDALKLEPTNHMAWYYLGMVHRDNGRMTEASDCFLAAAMLEESEPVESFSSAMSFWNATVLGLLNLPPLLSLASTMSDIMSGPLDRFAKPGPDGSSRHFERRRSDVENPGDDRKTRVGSLKKAINASTKFRHSLTKKTRRSSRVMSVTIEDVCDAEELQAVDGFRQALILEELLPSKHDDYHMMLRFLKARKFDIAKTKQMWADMLQWRKEFGADTVLEDFEFKEINEVLQYYPQCHHGVDKEGRPVYFESLGKVDAVKLMQVTTMDRYVKYHVKEFERIFAVKFPSCSISAKRHIDQSTTILDVQGVGLKNFNKSARELVSRLQKIDGNNYPETLCRMFIINAGPGFRLLWNSVKSFLDPQTAAKIHVLGNKYQSKLLEVIDASELPEFLGGNCTCADRGGCMRSDKGPWNDPEILKRVHNGEARCARKVVTVDEKTIPEDEVLHQKGHESTQGETNTDKMRFPPTKIPREFIDHPQLSPVHELQVPDAHGKFPGTYEYEHIPMIDKVVDATWKKTVPDENAAICKAVQVTPHPQISQDAISTQIISGALAIFMGIAAILRIASNMPKKLTEAALNYAGHCPETMLKGQVHRHKLPAPVISATEYSCLMKRMGELEEKVSIISMKPASMPTDKEEKLNTAVSRVGALEAELMATKKALDAALSKQEELIAYIDKKKKKKKMNPLRWFKKSP</sequence>
<keyword evidence="2" id="KW-1185">Reference proteome</keyword>
<reference evidence="1 2" key="1">
    <citation type="journal article" date="2022" name="Hortic Res">
        <title>A haplotype resolved chromosomal level avocado genome allows analysis of novel avocado genes.</title>
        <authorList>
            <person name="Nath O."/>
            <person name="Fletcher S.J."/>
            <person name="Hayward A."/>
            <person name="Shaw L.M."/>
            <person name="Masouleh A.K."/>
            <person name="Furtado A."/>
            <person name="Henry R.J."/>
            <person name="Mitter N."/>
        </authorList>
    </citation>
    <scope>NUCLEOTIDE SEQUENCE [LARGE SCALE GENOMIC DNA]</scope>
    <source>
        <strain evidence="2">cv. Hass</strain>
    </source>
</reference>
<protein>
    <submittedName>
        <fullName evidence="1">Uncharacterized protein</fullName>
    </submittedName>
</protein>
<dbReference type="Proteomes" id="UP001234297">
    <property type="component" value="Chromosome 5"/>
</dbReference>
<evidence type="ECO:0000313" key="2">
    <source>
        <dbReference type="Proteomes" id="UP001234297"/>
    </source>
</evidence>
<evidence type="ECO:0000313" key="1">
    <source>
        <dbReference type="EMBL" id="KAJ8641366.1"/>
    </source>
</evidence>
<proteinExistence type="predicted"/>
<name>A0ACC2M6C8_PERAE</name>
<comment type="caution">
    <text evidence="1">The sequence shown here is derived from an EMBL/GenBank/DDBJ whole genome shotgun (WGS) entry which is preliminary data.</text>
</comment>
<organism evidence="1 2">
    <name type="scientific">Persea americana</name>
    <name type="common">Avocado</name>
    <dbReference type="NCBI Taxonomy" id="3435"/>
    <lineage>
        <taxon>Eukaryota</taxon>
        <taxon>Viridiplantae</taxon>
        <taxon>Streptophyta</taxon>
        <taxon>Embryophyta</taxon>
        <taxon>Tracheophyta</taxon>
        <taxon>Spermatophyta</taxon>
        <taxon>Magnoliopsida</taxon>
        <taxon>Magnoliidae</taxon>
        <taxon>Laurales</taxon>
        <taxon>Lauraceae</taxon>
        <taxon>Persea</taxon>
    </lineage>
</organism>
<accession>A0ACC2M6C8</accession>